<organism evidence="1 2">
    <name type="scientific">Calycomorphotria hydatis</name>
    <dbReference type="NCBI Taxonomy" id="2528027"/>
    <lineage>
        <taxon>Bacteria</taxon>
        <taxon>Pseudomonadati</taxon>
        <taxon>Planctomycetota</taxon>
        <taxon>Planctomycetia</taxon>
        <taxon>Planctomycetales</taxon>
        <taxon>Planctomycetaceae</taxon>
        <taxon>Calycomorphotria</taxon>
    </lineage>
</organism>
<dbReference type="KEGG" id="chya:V22_38340"/>
<dbReference type="RefSeq" id="WP_145265753.1">
    <property type="nucleotide sequence ID" value="NZ_CP036316.1"/>
</dbReference>
<gene>
    <name evidence="1" type="ORF">V22_38340</name>
</gene>
<evidence type="ECO:0000313" key="2">
    <source>
        <dbReference type="Proteomes" id="UP000319976"/>
    </source>
</evidence>
<dbReference type="AlphaFoldDB" id="A0A517TDW5"/>
<proteinExistence type="predicted"/>
<protein>
    <submittedName>
        <fullName evidence="1">Uncharacterized protein</fullName>
    </submittedName>
</protein>
<accession>A0A517TDW5</accession>
<dbReference type="OrthoDB" id="7871924at2"/>
<keyword evidence="2" id="KW-1185">Reference proteome</keyword>
<sequence length="151" mass="17067">MSDNYVIIIPADPEFVPTEQAQRAALEYFQEIAPSADEIESETHQLPQFIDCGGNFEWIRCPNCKTTVCTDWWNERMEADSNDDGFQLETIAIPCCGFSGTLNDLDYSFPQGFARFELGAMNPNLGELNNAVKLRFESLLGCTIKVIYQHI</sequence>
<dbReference type="EMBL" id="CP036316">
    <property type="protein sequence ID" value="QDT66564.1"/>
    <property type="molecule type" value="Genomic_DNA"/>
</dbReference>
<name>A0A517TDW5_9PLAN</name>
<evidence type="ECO:0000313" key="1">
    <source>
        <dbReference type="EMBL" id="QDT66564.1"/>
    </source>
</evidence>
<reference evidence="1 2" key="1">
    <citation type="submission" date="2019-02" db="EMBL/GenBank/DDBJ databases">
        <title>Deep-cultivation of Planctomycetes and their phenomic and genomic characterization uncovers novel biology.</title>
        <authorList>
            <person name="Wiegand S."/>
            <person name="Jogler M."/>
            <person name="Boedeker C."/>
            <person name="Pinto D."/>
            <person name="Vollmers J."/>
            <person name="Rivas-Marin E."/>
            <person name="Kohn T."/>
            <person name="Peeters S.H."/>
            <person name="Heuer A."/>
            <person name="Rast P."/>
            <person name="Oberbeckmann S."/>
            <person name="Bunk B."/>
            <person name="Jeske O."/>
            <person name="Meyerdierks A."/>
            <person name="Storesund J.E."/>
            <person name="Kallscheuer N."/>
            <person name="Luecker S."/>
            <person name="Lage O.M."/>
            <person name="Pohl T."/>
            <person name="Merkel B.J."/>
            <person name="Hornburger P."/>
            <person name="Mueller R.-W."/>
            <person name="Bruemmer F."/>
            <person name="Labrenz M."/>
            <person name="Spormann A.M."/>
            <person name="Op den Camp H."/>
            <person name="Overmann J."/>
            <person name="Amann R."/>
            <person name="Jetten M.S.M."/>
            <person name="Mascher T."/>
            <person name="Medema M.H."/>
            <person name="Devos D.P."/>
            <person name="Kaster A.-K."/>
            <person name="Ovreas L."/>
            <person name="Rohde M."/>
            <person name="Galperin M.Y."/>
            <person name="Jogler C."/>
        </authorList>
    </citation>
    <scope>NUCLEOTIDE SEQUENCE [LARGE SCALE GENOMIC DNA]</scope>
    <source>
        <strain evidence="1 2">V22</strain>
    </source>
</reference>
<dbReference type="Proteomes" id="UP000319976">
    <property type="component" value="Chromosome"/>
</dbReference>